<evidence type="ECO:0000313" key="1">
    <source>
        <dbReference type="EMBL" id="ALV07068.1"/>
    </source>
</evidence>
<gene>
    <name evidence="1" type="ORF">RD2015_2603</name>
</gene>
<evidence type="ECO:0000313" key="2">
    <source>
        <dbReference type="Proteomes" id="UP000060699"/>
    </source>
</evidence>
<reference evidence="1 2" key="1">
    <citation type="submission" date="2015-12" db="EMBL/GenBank/DDBJ databases">
        <title>Complete genome of Roseateles depolymerans KCTC 42856.</title>
        <authorList>
            <person name="Kim K.M."/>
        </authorList>
    </citation>
    <scope>NUCLEOTIDE SEQUENCE [LARGE SCALE GENOMIC DNA]</scope>
    <source>
        <strain evidence="1 2">KCTC 42856</strain>
    </source>
</reference>
<dbReference type="KEGG" id="rdp:RD2015_2603"/>
<dbReference type="AlphaFoldDB" id="A0A0U3MHP9"/>
<proteinExistence type="predicted"/>
<protein>
    <submittedName>
        <fullName evidence="1">Uncharacterized protein</fullName>
    </submittedName>
</protein>
<dbReference type="EMBL" id="CP013729">
    <property type="protein sequence ID" value="ALV07068.1"/>
    <property type="molecule type" value="Genomic_DNA"/>
</dbReference>
<dbReference type="Proteomes" id="UP000060699">
    <property type="component" value="Chromosome"/>
</dbReference>
<organism evidence="1 2">
    <name type="scientific">Roseateles depolymerans</name>
    <dbReference type="NCBI Taxonomy" id="76731"/>
    <lineage>
        <taxon>Bacteria</taxon>
        <taxon>Pseudomonadati</taxon>
        <taxon>Pseudomonadota</taxon>
        <taxon>Betaproteobacteria</taxon>
        <taxon>Burkholderiales</taxon>
        <taxon>Sphaerotilaceae</taxon>
        <taxon>Roseateles</taxon>
    </lineage>
</organism>
<accession>A0A0U3MHP9</accession>
<keyword evidence="2" id="KW-1185">Reference proteome</keyword>
<name>A0A0U3MHP9_9BURK</name>
<sequence length="83" mass="9399">MMLAVKTEDCYKIGQVETALSAKLIFMIPQPISHCVPDFICKEQLATFQGMLQAAEGSFYEIYARASRDKLCLKELNIYFLNG</sequence>